<dbReference type="InterPro" id="IPR043930">
    <property type="entry name" value="DUF5754"/>
</dbReference>
<accession>A0A6C0C5R0</accession>
<organism evidence="1">
    <name type="scientific">viral metagenome</name>
    <dbReference type="NCBI Taxonomy" id="1070528"/>
    <lineage>
        <taxon>unclassified sequences</taxon>
        <taxon>metagenomes</taxon>
        <taxon>organismal metagenomes</taxon>
    </lineage>
</organism>
<reference evidence="1" key="1">
    <citation type="journal article" date="2020" name="Nature">
        <title>Giant virus diversity and host interactions through global metagenomics.</title>
        <authorList>
            <person name="Schulz F."/>
            <person name="Roux S."/>
            <person name="Paez-Espino D."/>
            <person name="Jungbluth S."/>
            <person name="Walsh D.A."/>
            <person name="Denef V.J."/>
            <person name="McMahon K.D."/>
            <person name="Konstantinidis K.T."/>
            <person name="Eloe-Fadrosh E.A."/>
            <person name="Kyrpides N.C."/>
            <person name="Woyke T."/>
        </authorList>
    </citation>
    <scope>NUCLEOTIDE SEQUENCE</scope>
    <source>
        <strain evidence="1">GVMAG-M-3300020187-37</strain>
    </source>
</reference>
<dbReference type="Pfam" id="PF19058">
    <property type="entry name" value="DUF5754"/>
    <property type="match status" value="1"/>
</dbReference>
<dbReference type="AlphaFoldDB" id="A0A6C0C5R0"/>
<protein>
    <submittedName>
        <fullName evidence="1">Uncharacterized protein</fullName>
    </submittedName>
</protein>
<evidence type="ECO:0000313" key="1">
    <source>
        <dbReference type="EMBL" id="QHS99441.1"/>
    </source>
</evidence>
<sequence>MRVVINKSTNPKKKYMAIFYNDNKKKVKTTHFGAAGMSDYTKHKNKSRRRRYLSRHRGKEDWDNYMSAGSLSRYILWGETGFRESVKKYKNKFNLN</sequence>
<name>A0A6C0C5R0_9ZZZZ</name>
<proteinExistence type="predicted"/>
<dbReference type="EMBL" id="MN739344">
    <property type="protein sequence ID" value="QHS99441.1"/>
    <property type="molecule type" value="Genomic_DNA"/>
</dbReference>